<evidence type="ECO:0000256" key="1">
    <source>
        <dbReference type="SAM" id="MobiDB-lite"/>
    </source>
</evidence>
<dbReference type="EMBL" id="BATJ01000005">
    <property type="protein sequence ID" value="GAD66721.1"/>
    <property type="molecule type" value="Genomic_DNA"/>
</dbReference>
<feature type="region of interest" description="Disordered" evidence="1">
    <location>
        <begin position="231"/>
        <end position="253"/>
    </location>
</feature>
<feature type="compositionally biased region" description="Polar residues" evidence="1">
    <location>
        <begin position="231"/>
        <end position="240"/>
    </location>
</feature>
<comment type="caution">
    <text evidence="3">The sequence shown here is derived from an EMBL/GenBank/DDBJ whole genome shotgun (WGS) entry which is preliminary data.</text>
</comment>
<feature type="compositionally biased region" description="Polar residues" evidence="1">
    <location>
        <begin position="277"/>
        <end position="289"/>
    </location>
</feature>
<feature type="chain" id="PRO_5004637087" evidence="2">
    <location>
        <begin position="21"/>
        <end position="379"/>
    </location>
</feature>
<dbReference type="SUPFAM" id="SSF48452">
    <property type="entry name" value="TPR-like"/>
    <property type="match status" value="1"/>
</dbReference>
<feature type="region of interest" description="Disordered" evidence="1">
    <location>
        <begin position="277"/>
        <end position="296"/>
    </location>
</feature>
<evidence type="ECO:0000313" key="3">
    <source>
        <dbReference type="EMBL" id="GAD66721.1"/>
    </source>
</evidence>
<keyword evidence="2" id="KW-0732">Signal</keyword>
<dbReference type="Proteomes" id="UP000016570">
    <property type="component" value="Unassembled WGS sequence"/>
</dbReference>
<proteinExistence type="predicted"/>
<dbReference type="STRING" id="1219065.VPR01S_05_00160"/>
<protein>
    <submittedName>
        <fullName evidence="3">Uncharacterized protein</fullName>
    </submittedName>
</protein>
<dbReference type="Gene3D" id="1.25.40.10">
    <property type="entry name" value="Tetratricopeptide repeat domain"/>
    <property type="match status" value="1"/>
</dbReference>
<dbReference type="RefSeq" id="WP_021704699.1">
    <property type="nucleotide sequence ID" value="NZ_BATJ01000005.1"/>
</dbReference>
<dbReference type="InterPro" id="IPR011990">
    <property type="entry name" value="TPR-like_helical_dom_sf"/>
</dbReference>
<evidence type="ECO:0000313" key="4">
    <source>
        <dbReference type="Proteomes" id="UP000016570"/>
    </source>
</evidence>
<gene>
    <name evidence="3" type="ORF">VPR01S_05_00160</name>
</gene>
<name>U2ZGB1_VIBPR</name>
<organism evidence="3 4">
    <name type="scientific">Vibrio proteolyticus NBRC 13287</name>
    <dbReference type="NCBI Taxonomy" id="1219065"/>
    <lineage>
        <taxon>Bacteria</taxon>
        <taxon>Pseudomonadati</taxon>
        <taxon>Pseudomonadota</taxon>
        <taxon>Gammaproteobacteria</taxon>
        <taxon>Vibrionales</taxon>
        <taxon>Vibrionaceae</taxon>
        <taxon>Vibrio</taxon>
    </lineage>
</organism>
<evidence type="ECO:0000256" key="2">
    <source>
        <dbReference type="SAM" id="SignalP"/>
    </source>
</evidence>
<reference evidence="3 4" key="1">
    <citation type="submission" date="2013-09" db="EMBL/GenBank/DDBJ databases">
        <title>Whole genome shotgun sequence of Vibrio proteolyticus NBRC 13287.</title>
        <authorList>
            <person name="Isaki S."/>
            <person name="Hosoyama A."/>
            <person name="Numata M."/>
            <person name="Hashimoto M."/>
            <person name="Hosoyama Y."/>
            <person name="Tsuchikane K."/>
            <person name="Noguchi M."/>
            <person name="Hirakata S."/>
            <person name="Ichikawa N."/>
            <person name="Ohji S."/>
            <person name="Yamazoe A."/>
            <person name="Fujita N."/>
        </authorList>
    </citation>
    <scope>NUCLEOTIDE SEQUENCE [LARGE SCALE GENOMIC DNA]</scope>
    <source>
        <strain evidence="3 4">NBRC 13287</strain>
    </source>
</reference>
<dbReference type="PROSITE" id="PS51257">
    <property type="entry name" value="PROKAR_LIPOPROTEIN"/>
    <property type="match status" value="1"/>
</dbReference>
<dbReference type="AlphaFoldDB" id="U2ZGB1"/>
<sequence>MNKWLIALLTVSLFSGCATVDTELQTKEKLLIGSGDNQQLVEFYKSNLHSVPEYKVKLVNLYLDMKDVKSAELYRNTYDAGDLDEPEYILTIARLNYQKKRFDKAQEELKKYRDEGGEEYEYQLLSGKILAQQKRFDEAIKHFEESRKQGASDREAGNNIAVVKMMQAQYADATDILYDLYLASPGDARVRSNLILASVNAERPDIALEVLKHTNNEQQARKQLAALMSSVSKNKGQKSTMRVADSPVSTTSLQRDAAKGAATSYVAPTSKVSSLATSTQFQPSQSSLDGSVLDPKNLKPGAPPTYRIQVLATYTAIPADYLNYLKSNYGSVYSYTHGLWKRYCVGDFNDLDQAKAFLESLDIKGAFVVDYTKKRYVRL</sequence>
<keyword evidence="4" id="KW-1185">Reference proteome</keyword>
<dbReference type="eggNOG" id="COG5010">
    <property type="taxonomic scope" value="Bacteria"/>
</dbReference>
<feature type="signal peptide" evidence="2">
    <location>
        <begin position="1"/>
        <end position="20"/>
    </location>
</feature>
<accession>U2ZGB1</accession>